<proteinExistence type="predicted"/>
<keyword evidence="3" id="KW-1185">Reference proteome</keyword>
<dbReference type="PANTHER" id="PTHR33121:SF76">
    <property type="entry name" value="SIGNALING PROTEIN"/>
    <property type="match status" value="1"/>
</dbReference>
<dbReference type="Pfam" id="PF00563">
    <property type="entry name" value="EAL"/>
    <property type="match status" value="1"/>
</dbReference>
<name>A0A330LKZ3_9GAMM</name>
<feature type="domain" description="EAL" evidence="1">
    <location>
        <begin position="1"/>
        <end position="204"/>
    </location>
</feature>
<dbReference type="Proteomes" id="UP000250163">
    <property type="component" value="Chromosome MORIYA"/>
</dbReference>
<protein>
    <submittedName>
        <fullName evidence="2">Putative signal transduction protein</fullName>
    </submittedName>
</protein>
<dbReference type="PANTHER" id="PTHR33121">
    <property type="entry name" value="CYCLIC DI-GMP PHOSPHODIESTERASE PDEF"/>
    <property type="match status" value="1"/>
</dbReference>
<dbReference type="RefSeq" id="WP_112712236.1">
    <property type="nucleotide sequence ID" value="NZ_LS483250.1"/>
</dbReference>
<dbReference type="OrthoDB" id="1673646at2"/>
<evidence type="ECO:0000259" key="1">
    <source>
        <dbReference type="PROSITE" id="PS50883"/>
    </source>
</evidence>
<reference evidence="3" key="1">
    <citation type="submission" date="2018-05" db="EMBL/GenBank/DDBJ databases">
        <authorList>
            <person name="Cea G.-C."/>
            <person name="William W."/>
        </authorList>
    </citation>
    <scope>NUCLEOTIDE SEQUENCE [LARGE SCALE GENOMIC DNA]</scope>
    <source>
        <strain evidence="3">DB21MT 5</strain>
    </source>
</reference>
<gene>
    <name evidence="2" type="ORF">MORIYA_0398</name>
</gene>
<dbReference type="AlphaFoldDB" id="A0A330LKZ3"/>
<dbReference type="InterPro" id="IPR001633">
    <property type="entry name" value="EAL_dom"/>
</dbReference>
<dbReference type="InterPro" id="IPR035919">
    <property type="entry name" value="EAL_sf"/>
</dbReference>
<dbReference type="GO" id="GO:0071111">
    <property type="term" value="F:cyclic-guanylate-specific phosphodiesterase activity"/>
    <property type="evidence" value="ECO:0007669"/>
    <property type="project" value="InterPro"/>
</dbReference>
<accession>A0A330LKZ3</accession>
<dbReference type="InterPro" id="IPR050706">
    <property type="entry name" value="Cyclic-di-GMP_PDE-like"/>
</dbReference>
<dbReference type="SMART" id="SM00052">
    <property type="entry name" value="EAL"/>
    <property type="match status" value="1"/>
</dbReference>
<dbReference type="SUPFAM" id="SSF141868">
    <property type="entry name" value="EAL domain-like"/>
    <property type="match status" value="1"/>
</dbReference>
<organism evidence="2 3">
    <name type="scientific">Moritella yayanosii</name>
    <dbReference type="NCBI Taxonomy" id="69539"/>
    <lineage>
        <taxon>Bacteria</taxon>
        <taxon>Pseudomonadati</taxon>
        <taxon>Pseudomonadota</taxon>
        <taxon>Gammaproteobacteria</taxon>
        <taxon>Alteromonadales</taxon>
        <taxon>Moritellaceae</taxon>
        <taxon>Moritella</taxon>
    </lineage>
</organism>
<dbReference type="EMBL" id="LS483250">
    <property type="protein sequence ID" value="SQD76876.1"/>
    <property type="molecule type" value="Genomic_DNA"/>
</dbReference>
<sequence length="219" mass="25188">MLSYIAKQPILNSTRHVVAYELLYRDSLENTFPIINAEIATQRLVHEHLLSSNINKLVDNKPYFINFTEQSILDGLPHKLINKPIVVEVLEDVPPTKAILKALKQLKTMGFTIALDDFIYSEDWLPFFGVVDIIKFDITLTSFKEIKALKPLLAKHEISILIEKIETERQFKQAQNLQSTYFQGYLFSEPEIVLNEINSRDTPTTQMTSAILYAHHRGT</sequence>
<dbReference type="KEGG" id="mya:MORIYA_0398"/>
<evidence type="ECO:0000313" key="2">
    <source>
        <dbReference type="EMBL" id="SQD76876.1"/>
    </source>
</evidence>
<dbReference type="Gene3D" id="3.20.20.450">
    <property type="entry name" value="EAL domain"/>
    <property type="match status" value="1"/>
</dbReference>
<evidence type="ECO:0000313" key="3">
    <source>
        <dbReference type="Proteomes" id="UP000250163"/>
    </source>
</evidence>
<dbReference type="PROSITE" id="PS50883">
    <property type="entry name" value="EAL"/>
    <property type="match status" value="1"/>
</dbReference>